<feature type="transmembrane region" description="Helical" evidence="2">
    <location>
        <begin position="102"/>
        <end position="122"/>
    </location>
</feature>
<evidence type="ECO:0000313" key="4">
    <source>
        <dbReference type="EMBL" id="SDP48913.1"/>
    </source>
</evidence>
<dbReference type="Proteomes" id="UP000182412">
    <property type="component" value="Unassembled WGS sequence"/>
</dbReference>
<feature type="transmembrane region" description="Helical" evidence="2">
    <location>
        <begin position="172"/>
        <end position="199"/>
    </location>
</feature>
<keyword evidence="4" id="KW-0489">Methyltransferase</keyword>
<feature type="transmembrane region" description="Helical" evidence="2">
    <location>
        <begin position="134"/>
        <end position="160"/>
    </location>
</feature>
<organism evidence="4 5">
    <name type="scientific">Selenomonas ruminantium</name>
    <dbReference type="NCBI Taxonomy" id="971"/>
    <lineage>
        <taxon>Bacteria</taxon>
        <taxon>Bacillati</taxon>
        <taxon>Bacillota</taxon>
        <taxon>Negativicutes</taxon>
        <taxon>Selenomonadales</taxon>
        <taxon>Selenomonadaceae</taxon>
        <taxon>Selenomonas</taxon>
    </lineage>
</organism>
<keyword evidence="2" id="KW-0472">Membrane</keyword>
<evidence type="ECO:0000256" key="1">
    <source>
        <dbReference type="ARBA" id="ARBA00005801"/>
    </source>
</evidence>
<keyword evidence="2" id="KW-1133">Transmembrane helix</keyword>
<dbReference type="OrthoDB" id="9789291at2"/>
<dbReference type="GO" id="GO:0006465">
    <property type="term" value="P:signal peptide processing"/>
    <property type="evidence" value="ECO:0007669"/>
    <property type="project" value="TreeGrafter"/>
</dbReference>
<feature type="transmembrane region" description="Helical" evidence="2">
    <location>
        <begin position="51"/>
        <end position="71"/>
    </location>
</feature>
<dbReference type="GO" id="GO:0032259">
    <property type="term" value="P:methylation"/>
    <property type="evidence" value="ECO:0007669"/>
    <property type="project" value="UniProtKB-KW"/>
</dbReference>
<dbReference type="PANTHER" id="PTHR30487:SF0">
    <property type="entry name" value="PREPILIN LEADER PEPTIDASE_N-METHYLTRANSFERASE-RELATED"/>
    <property type="match status" value="1"/>
</dbReference>
<feature type="transmembrane region" description="Helical" evidence="2">
    <location>
        <begin position="77"/>
        <end position="95"/>
    </location>
</feature>
<proteinExistence type="inferred from homology"/>
<sequence length="201" mass="21897">MVVLKVNQQADLSAPQAFSWSLCWQVRKTWLICMLLILASFWTMEFSDMVLGLLFSALLVLLALLDCRYLLIYDKLVLALLVLGILPLLLGRISWEDACRGAVLGGGFLGGLRLMVPGGMGWGDIKLAVVLGSWLGLAGMAVCFYVAFISGGLYGFWVWLRRGTVKHILIPFGPFLALGAVVAFVAGSSCAGLLEAWLWNP</sequence>
<dbReference type="InterPro" id="IPR050882">
    <property type="entry name" value="Prepilin_peptidase/N-MTase"/>
</dbReference>
<dbReference type="GO" id="GO:0005886">
    <property type="term" value="C:plasma membrane"/>
    <property type="evidence" value="ECO:0007669"/>
    <property type="project" value="TreeGrafter"/>
</dbReference>
<name>A0A1H0T4E0_SELRU</name>
<dbReference type="GO" id="GO:0008168">
    <property type="term" value="F:methyltransferase activity"/>
    <property type="evidence" value="ECO:0007669"/>
    <property type="project" value="UniProtKB-KW"/>
</dbReference>
<accession>A0A1H0T4E0</accession>
<dbReference type="GO" id="GO:0004190">
    <property type="term" value="F:aspartic-type endopeptidase activity"/>
    <property type="evidence" value="ECO:0007669"/>
    <property type="project" value="InterPro"/>
</dbReference>
<evidence type="ECO:0000256" key="2">
    <source>
        <dbReference type="SAM" id="Phobius"/>
    </source>
</evidence>
<keyword evidence="2" id="KW-0812">Transmembrane</keyword>
<dbReference type="PANTHER" id="PTHR30487">
    <property type="entry name" value="TYPE 4 PREPILIN-LIKE PROTEINS LEADER PEPTIDE-PROCESSING ENZYME"/>
    <property type="match status" value="1"/>
</dbReference>
<evidence type="ECO:0000313" key="5">
    <source>
        <dbReference type="Proteomes" id="UP000182412"/>
    </source>
</evidence>
<dbReference type="AlphaFoldDB" id="A0A1H0T4E0"/>
<keyword evidence="4" id="KW-0808">Transferase</keyword>
<dbReference type="Pfam" id="PF01478">
    <property type="entry name" value="Peptidase_A24"/>
    <property type="match status" value="1"/>
</dbReference>
<dbReference type="Gene3D" id="1.20.120.1220">
    <property type="match status" value="1"/>
</dbReference>
<gene>
    <name evidence="4" type="ORF">SAMN05216366_12140</name>
</gene>
<feature type="domain" description="Prepilin type IV endopeptidase peptidase" evidence="3">
    <location>
        <begin position="53"/>
        <end position="155"/>
    </location>
</feature>
<protein>
    <submittedName>
        <fullName evidence="4">Leader peptidase (Prepilin peptidase) / N-methyltransferase</fullName>
    </submittedName>
</protein>
<dbReference type="EMBL" id="FNJQ01000021">
    <property type="protein sequence ID" value="SDP48913.1"/>
    <property type="molecule type" value="Genomic_DNA"/>
</dbReference>
<reference evidence="4 5" key="1">
    <citation type="submission" date="2016-10" db="EMBL/GenBank/DDBJ databases">
        <authorList>
            <person name="de Groot N.N."/>
        </authorList>
    </citation>
    <scope>NUCLEOTIDE SEQUENCE [LARGE SCALE GENOMIC DNA]</scope>
    <source>
        <strain evidence="4 5">S137</strain>
    </source>
</reference>
<dbReference type="InterPro" id="IPR000045">
    <property type="entry name" value="Prepilin_IV_endopep_pep"/>
</dbReference>
<evidence type="ECO:0000259" key="3">
    <source>
        <dbReference type="Pfam" id="PF01478"/>
    </source>
</evidence>
<comment type="similarity">
    <text evidence="1">Belongs to the peptidase A24 family.</text>
</comment>